<evidence type="ECO:0000313" key="2">
    <source>
        <dbReference type="Proteomes" id="UP001064048"/>
    </source>
</evidence>
<name>A0ACC0KNV6_CHOFU</name>
<organism evidence="1 2">
    <name type="scientific">Choristoneura fumiferana</name>
    <name type="common">Spruce budworm moth</name>
    <name type="synonym">Archips fumiferana</name>
    <dbReference type="NCBI Taxonomy" id="7141"/>
    <lineage>
        <taxon>Eukaryota</taxon>
        <taxon>Metazoa</taxon>
        <taxon>Ecdysozoa</taxon>
        <taxon>Arthropoda</taxon>
        <taxon>Hexapoda</taxon>
        <taxon>Insecta</taxon>
        <taxon>Pterygota</taxon>
        <taxon>Neoptera</taxon>
        <taxon>Endopterygota</taxon>
        <taxon>Lepidoptera</taxon>
        <taxon>Glossata</taxon>
        <taxon>Ditrysia</taxon>
        <taxon>Tortricoidea</taxon>
        <taxon>Tortricidae</taxon>
        <taxon>Tortricinae</taxon>
        <taxon>Choristoneura</taxon>
    </lineage>
</organism>
<protein>
    <submittedName>
        <fullName evidence="1">Uncharacterized protein</fullName>
    </submittedName>
</protein>
<comment type="caution">
    <text evidence="1">The sequence shown here is derived from an EMBL/GenBank/DDBJ whole genome shotgun (WGS) entry which is preliminary data.</text>
</comment>
<evidence type="ECO:0000313" key="1">
    <source>
        <dbReference type="EMBL" id="KAI8438148.1"/>
    </source>
</evidence>
<sequence>MKRANNSSDDEESKRKKIRRYERKLNRLKQNLSEDSEVQHQPGPSQSSFEEPKDNYTEETEIQATDESLPEEFLLALGEEGNISEKIGDSIRQELVDRWENIMKTGIFKEKWTSLTEKYLTPSNFPKAIAPKLNSELVAALSETMIKRDKKFEYRQNLIGKILSCLGSLLTDIMKGNLNSLKLIEGINDSAKILCNMYYYDNIVRKHLALSSLPGSVKQAIASAPTDTYLLGENLSERLKAAKAIERNGTLLQQSKQPAKKPPPKTNLNWKGPSQKFPQKSNRARGGPRNQQYQQYQPNQPYQPHHQQQHQRRPASRPQQPKRRR</sequence>
<dbReference type="EMBL" id="CM046118">
    <property type="protein sequence ID" value="KAI8438148.1"/>
    <property type="molecule type" value="Genomic_DNA"/>
</dbReference>
<keyword evidence="2" id="KW-1185">Reference proteome</keyword>
<gene>
    <name evidence="1" type="ORF">MSG28_010772</name>
</gene>
<reference evidence="1 2" key="1">
    <citation type="journal article" date="2022" name="Genome Biol. Evol.">
        <title>The Spruce Budworm Genome: Reconstructing the Evolutionary History of Antifreeze Proteins.</title>
        <authorList>
            <person name="Beliveau C."/>
            <person name="Gagne P."/>
            <person name="Picq S."/>
            <person name="Vernygora O."/>
            <person name="Keeling C.I."/>
            <person name="Pinkney K."/>
            <person name="Doucet D."/>
            <person name="Wen F."/>
            <person name="Johnston J.S."/>
            <person name="Maaroufi H."/>
            <person name="Boyle B."/>
            <person name="Laroche J."/>
            <person name="Dewar K."/>
            <person name="Juretic N."/>
            <person name="Blackburn G."/>
            <person name="Nisole A."/>
            <person name="Brunet B."/>
            <person name="Brandao M."/>
            <person name="Lumley L."/>
            <person name="Duan J."/>
            <person name="Quan G."/>
            <person name="Lucarotti C.J."/>
            <person name="Roe A.D."/>
            <person name="Sperling F.A.H."/>
            <person name="Levesque R.C."/>
            <person name="Cusson M."/>
        </authorList>
    </citation>
    <scope>NUCLEOTIDE SEQUENCE [LARGE SCALE GENOMIC DNA]</scope>
    <source>
        <strain evidence="1">Glfc:IPQL:Cfum</strain>
    </source>
</reference>
<dbReference type="Proteomes" id="UP001064048">
    <property type="component" value="Chromosome 18"/>
</dbReference>
<proteinExistence type="predicted"/>
<accession>A0ACC0KNV6</accession>